<keyword evidence="2" id="KW-1185">Reference proteome</keyword>
<name>A0ABW4YC88_9GAMM</name>
<dbReference type="Pfam" id="PF13589">
    <property type="entry name" value="HATPase_c_3"/>
    <property type="match status" value="1"/>
</dbReference>
<dbReference type="InterPro" id="IPR036890">
    <property type="entry name" value="HATPase_C_sf"/>
</dbReference>
<dbReference type="Proteomes" id="UP001597337">
    <property type="component" value="Unassembled WGS sequence"/>
</dbReference>
<dbReference type="GO" id="GO:0005524">
    <property type="term" value="F:ATP binding"/>
    <property type="evidence" value="ECO:0007669"/>
    <property type="project" value="UniProtKB-KW"/>
</dbReference>
<keyword evidence="1" id="KW-0067">ATP-binding</keyword>
<keyword evidence="1" id="KW-0547">Nucleotide-binding</keyword>
<protein>
    <submittedName>
        <fullName evidence="1">ATP-binding protein</fullName>
    </submittedName>
</protein>
<dbReference type="EMBL" id="JBHUHX010000047">
    <property type="protein sequence ID" value="MFD2113256.1"/>
    <property type="molecule type" value="Genomic_DNA"/>
</dbReference>
<dbReference type="RefSeq" id="WP_386027997.1">
    <property type="nucleotide sequence ID" value="NZ_JBHUHX010000047.1"/>
</dbReference>
<comment type="caution">
    <text evidence="1">The sequence shown here is derived from an EMBL/GenBank/DDBJ whole genome shotgun (WGS) entry which is preliminary data.</text>
</comment>
<gene>
    <name evidence="1" type="ORF">ACFSJC_15510</name>
</gene>
<dbReference type="SUPFAM" id="SSF55874">
    <property type="entry name" value="ATPase domain of HSP90 chaperone/DNA topoisomerase II/histidine kinase"/>
    <property type="match status" value="1"/>
</dbReference>
<evidence type="ECO:0000313" key="1">
    <source>
        <dbReference type="EMBL" id="MFD2113256.1"/>
    </source>
</evidence>
<reference evidence="2" key="1">
    <citation type="journal article" date="2019" name="Int. J. Syst. Evol. Microbiol.">
        <title>The Global Catalogue of Microorganisms (GCM) 10K type strain sequencing project: providing services to taxonomists for standard genome sequencing and annotation.</title>
        <authorList>
            <consortium name="The Broad Institute Genomics Platform"/>
            <consortium name="The Broad Institute Genome Sequencing Center for Infectious Disease"/>
            <person name="Wu L."/>
            <person name="Ma J."/>
        </authorList>
    </citation>
    <scope>NUCLEOTIDE SEQUENCE [LARGE SCALE GENOMIC DNA]</scope>
    <source>
        <strain evidence="2">KACC 12597</strain>
    </source>
</reference>
<proteinExistence type="predicted"/>
<evidence type="ECO:0000313" key="2">
    <source>
        <dbReference type="Proteomes" id="UP001597337"/>
    </source>
</evidence>
<accession>A0ABW4YC88</accession>
<organism evidence="1 2">
    <name type="scientific">Thiorhodococcus fuscus</name>
    <dbReference type="NCBI Taxonomy" id="527200"/>
    <lineage>
        <taxon>Bacteria</taxon>
        <taxon>Pseudomonadati</taxon>
        <taxon>Pseudomonadota</taxon>
        <taxon>Gammaproteobacteria</taxon>
        <taxon>Chromatiales</taxon>
        <taxon>Chromatiaceae</taxon>
        <taxon>Thiorhodococcus</taxon>
    </lineage>
</organism>
<sequence length="456" mass="51670">MNEIAKAAASPTKAFFVRMITRDITLEDCIFDLIDNSIDGAWKTEGSPPMTLEPHEGLSKYDIRIEADPNKFSILDNCGGMSLDQAVEYAFSFGRKIADHADGYSIGVYGIGMKRAVFKLGNKIRIRSTYRDEHGGRHSFAVPIVVSKWIENDEPPWDFDIDDDEPLENDGVEILVEDLNSGASEAFRNPSFLENLKRMIARDYSLHMSGGLKVALNGESIRARPIELRKSDEFSPMRMSYEEQIDASKKVTVEIIGGMAALPYDDNEPPEDRSRDRERISGWYIACNGRIVLAADKTDVSGWGSDDLPSWHGQYTGFLGIVLFTSEDAESLPLTTTKRSVDRTSVVYRRALRPHMRDVSRAWIDYTNWRKQDLAEAKKKEAETRSIPIHQIQAQSSTKLPNLTVKPRQKMANVNYSVSRERMKELARELGNINMSYKDVGLRSFDYMYSDYVGED</sequence>
<dbReference type="Gene3D" id="3.30.565.10">
    <property type="entry name" value="Histidine kinase-like ATPase, C-terminal domain"/>
    <property type="match status" value="1"/>
</dbReference>